<dbReference type="RefSeq" id="WP_013050435.1">
    <property type="nucleotide sequence ID" value="NC_014012.1"/>
</dbReference>
<dbReference type="AlphaFoldDB" id="D4ZHH5"/>
<name>D4ZHH5_SHEVD</name>
<reference evidence="2" key="1">
    <citation type="journal article" date="2010" name="Mol. Biosyst.">
        <title>Complete genome sequence and comparative analysis of Shewanella violacea, a psychrophilic and piezophilic bacterium from deep sea floor sediments.</title>
        <authorList>
            <person name="Aono E."/>
            <person name="Baba T."/>
            <person name="Ara T."/>
            <person name="Nishi T."/>
            <person name="Nakamichi T."/>
            <person name="Inamoto E."/>
            <person name="Toyonaga H."/>
            <person name="Hasegawa M."/>
            <person name="Takai Y."/>
            <person name="Okumura Y."/>
            <person name="Baba M."/>
            <person name="Tomita M."/>
            <person name="Kato C."/>
            <person name="Oshima T."/>
            <person name="Nakasone K."/>
            <person name="Mori H."/>
        </authorList>
    </citation>
    <scope>NUCLEOTIDE SEQUENCE [LARGE SCALE GENOMIC DNA]</scope>
    <source>
        <strain evidence="2">JCM 10179 / CIP 106290 / LMG 19151 / DSS12</strain>
    </source>
</reference>
<protein>
    <recommendedName>
        <fullName evidence="3">Transposase</fullName>
    </recommendedName>
</protein>
<dbReference type="EMBL" id="AP011177">
    <property type="protein sequence ID" value="BAJ01124.1"/>
    <property type="molecule type" value="Genomic_DNA"/>
</dbReference>
<evidence type="ECO:0000313" key="1">
    <source>
        <dbReference type="EMBL" id="BAJ01124.1"/>
    </source>
</evidence>
<dbReference type="eggNOG" id="ENOG5030WHN">
    <property type="taxonomic scope" value="Bacteria"/>
</dbReference>
<organism evidence="1 2">
    <name type="scientific">Shewanella violacea (strain JCM 10179 / CIP 106290 / LMG 19151 / DSS12)</name>
    <dbReference type="NCBI Taxonomy" id="637905"/>
    <lineage>
        <taxon>Bacteria</taxon>
        <taxon>Pseudomonadati</taxon>
        <taxon>Pseudomonadota</taxon>
        <taxon>Gammaproteobacteria</taxon>
        <taxon>Alteromonadales</taxon>
        <taxon>Shewanellaceae</taxon>
        <taxon>Shewanella</taxon>
    </lineage>
</organism>
<dbReference type="OrthoDB" id="569350at2"/>
<accession>D4ZHH5</accession>
<dbReference type="KEGG" id="svo:SVI_1153"/>
<evidence type="ECO:0008006" key="3">
    <source>
        <dbReference type="Google" id="ProtNLM"/>
    </source>
</evidence>
<evidence type="ECO:0000313" key="2">
    <source>
        <dbReference type="Proteomes" id="UP000002350"/>
    </source>
</evidence>
<proteinExistence type="predicted"/>
<gene>
    <name evidence="1" type="ordered locus">SVI_1153</name>
</gene>
<keyword evidence="2" id="KW-1185">Reference proteome</keyword>
<sequence>MQKRLSPECQKSIGQQAISGNNISHIAEHHRVCRNTVYAQRLRALAALDDAFMISEQEDTVLFYLPVNKAFLHQIVLGILLICKGSYRDAQLFLRDLFDTEMSIGTIFNIHDQACRSAAANNALYSLSSIKHSASDEIYHRNKPHLAVVDVRSRYCASLTREDCRDADTWTIHLLDLMEQGFQPMVNISDHGTGMIKAFKDVLPDTELRFDHFHLIKSCKELIRYLKNQKESAVTRQIKLLEQMERAKLKSKGNTFSAKLARGSREVIQAEYLYRHVTTLGCWLQYDILQLAGCNPMDREMLFDFVLAELSTVAALSPRIKAFIGSLIHQKVGLLAASHVLNREFQQIASRYSISEQDVRDVCYVVRYDIQTLSYHNKADALASRLGKLYEQIEDEVLNVLAATPRCSSMIENFNSRLRPYLDARKQITSESLDLIRFYLNHQVFLRSLHDYMQGKTPAEVLSGSSHQHWLEMLGFTRFKRLALAA</sequence>
<dbReference type="HOGENOM" id="CLU_555071_0_0_6"/>
<dbReference type="Proteomes" id="UP000002350">
    <property type="component" value="Chromosome"/>
</dbReference>